<evidence type="ECO:0000256" key="4">
    <source>
        <dbReference type="ARBA" id="ARBA00022840"/>
    </source>
</evidence>
<comment type="caution">
    <text evidence="8">The sequence shown here is derived from an EMBL/GenBank/DDBJ whole genome shotgun (WGS) entry which is preliminary data.</text>
</comment>
<accession>A0A834YR65</accession>
<evidence type="ECO:0000259" key="7">
    <source>
        <dbReference type="Pfam" id="PF23598"/>
    </source>
</evidence>
<keyword evidence="9" id="KW-1185">Reference proteome</keyword>
<dbReference type="Gene3D" id="3.80.10.10">
    <property type="entry name" value="Ribonuclease Inhibitor"/>
    <property type="match status" value="1"/>
</dbReference>
<dbReference type="InterPro" id="IPR032675">
    <property type="entry name" value="LRR_dom_sf"/>
</dbReference>
<dbReference type="EMBL" id="JABCRI010000014">
    <property type="protein sequence ID" value="KAF8393984.1"/>
    <property type="molecule type" value="Genomic_DNA"/>
</dbReference>
<dbReference type="InterPro" id="IPR027417">
    <property type="entry name" value="P-loop_NTPase"/>
</dbReference>
<dbReference type="Pfam" id="PF23598">
    <property type="entry name" value="LRR_14"/>
    <property type="match status" value="1"/>
</dbReference>
<dbReference type="PRINTS" id="PR00364">
    <property type="entry name" value="DISEASERSIST"/>
</dbReference>
<dbReference type="InterPro" id="IPR042197">
    <property type="entry name" value="Apaf_helical"/>
</dbReference>
<evidence type="ECO:0000259" key="5">
    <source>
        <dbReference type="Pfam" id="PF00931"/>
    </source>
</evidence>
<evidence type="ECO:0000256" key="1">
    <source>
        <dbReference type="ARBA" id="ARBA00022737"/>
    </source>
</evidence>
<dbReference type="SUPFAM" id="SSF52540">
    <property type="entry name" value="P-loop containing nucleoside triphosphate hydrolases"/>
    <property type="match status" value="1"/>
</dbReference>
<dbReference type="GO" id="GO:0005524">
    <property type="term" value="F:ATP binding"/>
    <property type="evidence" value="ECO:0007669"/>
    <property type="project" value="UniProtKB-KW"/>
</dbReference>
<dbReference type="InterPro" id="IPR041118">
    <property type="entry name" value="Rx_N"/>
</dbReference>
<feature type="domain" description="Disease resistance R13L4/SHOC-2-like LRR" evidence="7">
    <location>
        <begin position="401"/>
        <end position="609"/>
    </location>
</feature>
<dbReference type="PANTHER" id="PTHR36766:SF63">
    <property type="entry name" value="NB-ARC DOMAIN-CONTAINING PROTEIN"/>
    <property type="match status" value="1"/>
</dbReference>
<dbReference type="Pfam" id="PF18052">
    <property type="entry name" value="Rx_N"/>
    <property type="match status" value="1"/>
</dbReference>
<evidence type="ECO:0000313" key="8">
    <source>
        <dbReference type="EMBL" id="KAF8393984.1"/>
    </source>
</evidence>
<dbReference type="AlphaFoldDB" id="A0A834YR65"/>
<keyword evidence="2" id="KW-0547">Nucleotide-binding</keyword>
<evidence type="ECO:0000259" key="6">
    <source>
        <dbReference type="Pfam" id="PF18052"/>
    </source>
</evidence>
<dbReference type="SUPFAM" id="SSF52058">
    <property type="entry name" value="L domain-like"/>
    <property type="match status" value="1"/>
</dbReference>
<dbReference type="Gene3D" id="1.10.8.430">
    <property type="entry name" value="Helical domain of apoptotic protease-activating factors"/>
    <property type="match status" value="1"/>
</dbReference>
<dbReference type="InterPro" id="IPR038005">
    <property type="entry name" value="RX-like_CC"/>
</dbReference>
<protein>
    <recommendedName>
        <fullName evidence="10">Disease resistance protein RPM1-like</fullName>
    </recommendedName>
</protein>
<evidence type="ECO:0000313" key="9">
    <source>
        <dbReference type="Proteomes" id="UP000655225"/>
    </source>
</evidence>
<dbReference type="Proteomes" id="UP000655225">
    <property type="component" value="Unassembled WGS sequence"/>
</dbReference>
<dbReference type="Gene3D" id="3.40.50.300">
    <property type="entry name" value="P-loop containing nucleotide triphosphate hydrolases"/>
    <property type="match status" value="1"/>
</dbReference>
<reference evidence="8 9" key="1">
    <citation type="submission" date="2020-04" db="EMBL/GenBank/DDBJ databases">
        <title>Plant Genome Project.</title>
        <authorList>
            <person name="Zhang R.-G."/>
        </authorList>
    </citation>
    <scope>NUCLEOTIDE SEQUENCE [LARGE SCALE GENOMIC DNA]</scope>
    <source>
        <strain evidence="8">YNK0</strain>
        <tissue evidence="8">Leaf</tissue>
    </source>
</reference>
<dbReference type="GO" id="GO:0051707">
    <property type="term" value="P:response to other organism"/>
    <property type="evidence" value="ECO:0007669"/>
    <property type="project" value="UniProtKB-ARBA"/>
</dbReference>
<keyword evidence="3" id="KW-0611">Plant defense</keyword>
<evidence type="ECO:0000256" key="2">
    <source>
        <dbReference type="ARBA" id="ARBA00022741"/>
    </source>
</evidence>
<keyword evidence="1" id="KW-0677">Repeat</keyword>
<keyword evidence="4" id="KW-0067">ATP-binding</keyword>
<gene>
    <name evidence="8" type="ORF">HHK36_020186</name>
</gene>
<dbReference type="OrthoDB" id="598235at2759"/>
<evidence type="ECO:0008006" key="10">
    <source>
        <dbReference type="Google" id="ProtNLM"/>
    </source>
</evidence>
<evidence type="ECO:0000256" key="3">
    <source>
        <dbReference type="ARBA" id="ARBA00022821"/>
    </source>
</evidence>
<feature type="domain" description="NB-ARC" evidence="5">
    <location>
        <begin position="172"/>
        <end position="348"/>
    </location>
</feature>
<dbReference type="Pfam" id="PF00931">
    <property type="entry name" value="NB-ARC"/>
    <property type="match status" value="1"/>
</dbReference>
<proteinExistence type="predicted"/>
<name>A0A834YR65_TETSI</name>
<sequence length="650" mass="74589">MAESAVTFVLDRIVPLLDEEFKLLRDVRGELEYIRDELQSIRGFLRDADAKEESEEAVKAWVDQVRNIAYDIEDICDEFTFCLPPQHQRHGFVGSLHKTAHFVKHLRQRHRLATQIQGIKARVHDVSERRARYDLKILDQGSSPNSTHDMWHDLRGDALLLEENELVGIHKPREKLIGWLVEGESRLELTSVYGMGGSGKTTLVKKVYDHQKVKDYFHHHAWINVSQSFKINELLKDMIKQLFSEIKQTVPQGVDTMDEITLKMTVKEFLQQKRYVVILDDIWSINPWEAVKYALPDSNCGSRIMVTTRSSYVASSCKEPHGHIHNMESLAPKDCWALFCKKAFGENSCPPELQGHSENILKRCGGLPLAIVTIGSVLSTKEKTQIEWVMVYRSLGSLLESNDKLKIGIGSLVNLQELFFIDVNQGGGVVRELGKLSQLRRLGILGLREEDGPELCSSIEKMSNLRWLVVTSLEQKVIDLQCLSSPPLHLQYLELAGKHERFPNWISSLNNVKMIHLRECRLRDDPLKVLQALPNLVKLSLHWAYDGDELCFKTGGFQKLKTIYLSKLERLKLVTVEEGAMHHLEVINIEECKMLEKLPLGIECLTNLKFFDFADMRNEFTMALSPNIRLGGRWMRVNWKEKLLKGHSLE</sequence>
<dbReference type="InterPro" id="IPR002182">
    <property type="entry name" value="NB-ARC"/>
</dbReference>
<dbReference type="CDD" id="cd14798">
    <property type="entry name" value="RX-CC_like"/>
    <property type="match status" value="1"/>
</dbReference>
<dbReference type="InterPro" id="IPR055414">
    <property type="entry name" value="LRR_R13L4/SHOC2-like"/>
</dbReference>
<dbReference type="Gene3D" id="1.20.5.4130">
    <property type="match status" value="1"/>
</dbReference>
<dbReference type="GO" id="GO:0043531">
    <property type="term" value="F:ADP binding"/>
    <property type="evidence" value="ECO:0007669"/>
    <property type="project" value="InterPro"/>
</dbReference>
<dbReference type="GO" id="GO:0006952">
    <property type="term" value="P:defense response"/>
    <property type="evidence" value="ECO:0007669"/>
    <property type="project" value="UniProtKB-KW"/>
</dbReference>
<dbReference type="FunFam" id="3.40.50.300:FF:001091">
    <property type="entry name" value="Probable disease resistance protein At1g61300"/>
    <property type="match status" value="1"/>
</dbReference>
<feature type="domain" description="Disease resistance N-terminal" evidence="6">
    <location>
        <begin position="5"/>
        <end position="93"/>
    </location>
</feature>
<dbReference type="PANTHER" id="PTHR36766">
    <property type="entry name" value="PLANT BROAD-SPECTRUM MILDEW RESISTANCE PROTEIN RPW8"/>
    <property type="match status" value="1"/>
</dbReference>
<organism evidence="8 9">
    <name type="scientific">Tetracentron sinense</name>
    <name type="common">Spur-leaf</name>
    <dbReference type="NCBI Taxonomy" id="13715"/>
    <lineage>
        <taxon>Eukaryota</taxon>
        <taxon>Viridiplantae</taxon>
        <taxon>Streptophyta</taxon>
        <taxon>Embryophyta</taxon>
        <taxon>Tracheophyta</taxon>
        <taxon>Spermatophyta</taxon>
        <taxon>Magnoliopsida</taxon>
        <taxon>Trochodendrales</taxon>
        <taxon>Trochodendraceae</taxon>
        <taxon>Tetracentron</taxon>
    </lineage>
</organism>